<dbReference type="Gene3D" id="1.10.3720.10">
    <property type="entry name" value="MetI-like"/>
    <property type="match status" value="1"/>
</dbReference>
<keyword evidence="6 7" id="KW-0472">Membrane</keyword>
<accession>A0A9D5JZ98</accession>
<sequence>MKTAKTLLIYLVLLVVGIMMVFPFIWMLLTSFKGYYEIIDTTSSFFPRDPTLANYSRVFDTAMFGRWFLNSLFVASLETTSVCFLSALTGYTLAKFRFRGRQVIFILILSTFMIPTEMLVIPWYLMASKVGLIDTYWGIWFPSIISGFGVFLMRQFMNTVPNDLIDAARIDGLSEFGIFLRVALPLVKSAIAALAIFTFIGNWGAFLWPLIIVESIEMRTLPLGLAFFSGEAGVQWDMIMTGASIATVPVLVIFILFQKHIIKGVALAGLKG</sequence>
<dbReference type="CDD" id="cd06261">
    <property type="entry name" value="TM_PBP2"/>
    <property type="match status" value="1"/>
</dbReference>
<evidence type="ECO:0000313" key="9">
    <source>
        <dbReference type="EMBL" id="MBD3327017.1"/>
    </source>
</evidence>
<keyword evidence="2 7" id="KW-0813">Transport</keyword>
<feature type="transmembrane region" description="Helical" evidence="7">
    <location>
        <begin position="7"/>
        <end position="29"/>
    </location>
</feature>
<name>A0A9D5JZ98_9BACT</name>
<feature type="domain" description="ABC transmembrane type-1" evidence="8">
    <location>
        <begin position="68"/>
        <end position="257"/>
    </location>
</feature>
<evidence type="ECO:0000256" key="7">
    <source>
        <dbReference type="RuleBase" id="RU363032"/>
    </source>
</evidence>
<dbReference type="InterPro" id="IPR000515">
    <property type="entry name" value="MetI-like"/>
</dbReference>
<dbReference type="SUPFAM" id="SSF161098">
    <property type="entry name" value="MetI-like"/>
    <property type="match status" value="1"/>
</dbReference>
<reference evidence="9" key="1">
    <citation type="submission" date="2019-11" db="EMBL/GenBank/DDBJ databases">
        <title>Microbial mats filling the niche in hypersaline microbial mats.</title>
        <authorList>
            <person name="Wong H.L."/>
            <person name="Macleod F.I."/>
            <person name="White R.A. III"/>
            <person name="Burns B.P."/>
        </authorList>
    </citation>
    <scope>NUCLEOTIDE SEQUENCE</scope>
    <source>
        <strain evidence="9">Rbin_158</strain>
    </source>
</reference>
<keyword evidence="5 7" id="KW-1133">Transmembrane helix</keyword>
<feature type="transmembrane region" description="Helical" evidence="7">
    <location>
        <begin position="137"/>
        <end position="157"/>
    </location>
</feature>
<feature type="transmembrane region" description="Helical" evidence="7">
    <location>
        <begin position="67"/>
        <end position="91"/>
    </location>
</feature>
<evidence type="ECO:0000256" key="1">
    <source>
        <dbReference type="ARBA" id="ARBA00004651"/>
    </source>
</evidence>
<dbReference type="PANTHER" id="PTHR43744:SF12">
    <property type="entry name" value="ABC TRANSPORTER PERMEASE PROTEIN MG189-RELATED"/>
    <property type="match status" value="1"/>
</dbReference>
<dbReference type="GO" id="GO:0055085">
    <property type="term" value="P:transmembrane transport"/>
    <property type="evidence" value="ECO:0007669"/>
    <property type="project" value="InterPro"/>
</dbReference>
<dbReference type="PANTHER" id="PTHR43744">
    <property type="entry name" value="ABC TRANSPORTER PERMEASE PROTEIN MG189-RELATED-RELATED"/>
    <property type="match status" value="1"/>
</dbReference>
<feature type="transmembrane region" description="Helical" evidence="7">
    <location>
        <begin position="238"/>
        <end position="257"/>
    </location>
</feature>
<gene>
    <name evidence="9" type="ORF">GF339_20695</name>
</gene>
<dbReference type="Proteomes" id="UP000649604">
    <property type="component" value="Unassembled WGS sequence"/>
</dbReference>
<evidence type="ECO:0000313" key="10">
    <source>
        <dbReference type="Proteomes" id="UP000649604"/>
    </source>
</evidence>
<evidence type="ECO:0000256" key="6">
    <source>
        <dbReference type="ARBA" id="ARBA00023136"/>
    </source>
</evidence>
<dbReference type="AlphaFoldDB" id="A0A9D5JZ98"/>
<dbReference type="Pfam" id="PF00528">
    <property type="entry name" value="BPD_transp_1"/>
    <property type="match status" value="1"/>
</dbReference>
<dbReference type="InterPro" id="IPR035906">
    <property type="entry name" value="MetI-like_sf"/>
</dbReference>
<evidence type="ECO:0000256" key="5">
    <source>
        <dbReference type="ARBA" id="ARBA00022989"/>
    </source>
</evidence>
<evidence type="ECO:0000259" key="8">
    <source>
        <dbReference type="PROSITE" id="PS50928"/>
    </source>
</evidence>
<dbReference type="GO" id="GO:0005886">
    <property type="term" value="C:plasma membrane"/>
    <property type="evidence" value="ECO:0007669"/>
    <property type="project" value="UniProtKB-SubCell"/>
</dbReference>
<feature type="transmembrane region" description="Helical" evidence="7">
    <location>
        <begin position="103"/>
        <end position="125"/>
    </location>
</feature>
<evidence type="ECO:0000256" key="2">
    <source>
        <dbReference type="ARBA" id="ARBA00022448"/>
    </source>
</evidence>
<keyword evidence="4 7" id="KW-0812">Transmembrane</keyword>
<comment type="caution">
    <text evidence="9">The sequence shown here is derived from an EMBL/GenBank/DDBJ whole genome shotgun (WGS) entry which is preliminary data.</text>
</comment>
<dbReference type="PROSITE" id="PS50928">
    <property type="entry name" value="ABC_TM1"/>
    <property type="match status" value="1"/>
</dbReference>
<organism evidence="9 10">
    <name type="scientific">candidate division KSB3 bacterium</name>
    <dbReference type="NCBI Taxonomy" id="2044937"/>
    <lineage>
        <taxon>Bacteria</taxon>
        <taxon>candidate division KSB3</taxon>
    </lineage>
</organism>
<evidence type="ECO:0000256" key="3">
    <source>
        <dbReference type="ARBA" id="ARBA00022475"/>
    </source>
</evidence>
<proteinExistence type="inferred from homology"/>
<comment type="subcellular location">
    <subcellularLocation>
        <location evidence="1 7">Cell membrane</location>
        <topology evidence="1 7">Multi-pass membrane protein</topology>
    </subcellularLocation>
</comment>
<protein>
    <submittedName>
        <fullName evidence="9">ABC transporter permease subunit</fullName>
    </submittedName>
</protein>
<comment type="similarity">
    <text evidence="7">Belongs to the binding-protein-dependent transport system permease family.</text>
</comment>
<dbReference type="EMBL" id="WJJP01000673">
    <property type="protein sequence ID" value="MBD3327017.1"/>
    <property type="molecule type" value="Genomic_DNA"/>
</dbReference>
<evidence type="ECO:0000256" key="4">
    <source>
        <dbReference type="ARBA" id="ARBA00022692"/>
    </source>
</evidence>
<keyword evidence="3" id="KW-1003">Cell membrane</keyword>